<evidence type="ECO:0000313" key="2">
    <source>
        <dbReference type="Proteomes" id="UP000028058"/>
    </source>
</evidence>
<dbReference type="AlphaFoldDB" id="A0A3R7I644"/>
<dbReference type="RefSeq" id="WP_050364471.1">
    <property type="nucleotide sequence ID" value="NZ_CP134822.1"/>
</dbReference>
<sequence length="124" mass="13850">MDHETRTTETAGVDVYADAPRIVDEMCWVAAQCADRRLGVTLGRAFLLRKTALIDRIALFETATYAPDVAARAVRAAEESALALVEYDAEHRGLSRRALELVTGADCRTYVREQYGEWSRAQRS</sequence>
<dbReference type="EMBL" id="JNAD02000007">
    <property type="protein sequence ID" value="RKM94756.1"/>
    <property type="molecule type" value="Genomic_DNA"/>
</dbReference>
<dbReference type="Proteomes" id="UP000028058">
    <property type="component" value="Unassembled WGS sequence"/>
</dbReference>
<evidence type="ECO:0000313" key="1">
    <source>
        <dbReference type="EMBL" id="RKM94756.1"/>
    </source>
</evidence>
<keyword evidence="2" id="KW-1185">Reference proteome</keyword>
<organism evidence="1 2">
    <name type="scientific">Streptomyces xinghaiensis</name>
    <dbReference type="NCBI Taxonomy" id="1038928"/>
    <lineage>
        <taxon>Bacteria</taxon>
        <taxon>Bacillati</taxon>
        <taxon>Actinomycetota</taxon>
        <taxon>Actinomycetes</taxon>
        <taxon>Kitasatosporales</taxon>
        <taxon>Streptomycetaceae</taxon>
        <taxon>Streptomyces</taxon>
    </lineage>
</organism>
<comment type="caution">
    <text evidence="1">The sequence shown here is derived from an EMBL/GenBank/DDBJ whole genome shotgun (WGS) entry which is preliminary data.</text>
</comment>
<dbReference type="OrthoDB" id="4322784at2"/>
<proteinExistence type="predicted"/>
<gene>
    <name evidence="1" type="ORF">SFRA_015860</name>
</gene>
<protein>
    <submittedName>
        <fullName evidence="1">Uncharacterized protein</fullName>
    </submittedName>
</protein>
<name>A0A3R7I644_9ACTN</name>
<accession>A0A3R7I644</accession>
<reference evidence="1 2" key="1">
    <citation type="journal article" date="2014" name="Genome Announc.">
        <title>Draft Genome Sequence of Streptomyces fradiae ATCC 19609, a Strain Highly Sensitive to Antibiotics.</title>
        <authorList>
            <person name="Bekker O.B."/>
            <person name="Klimina K.M."/>
            <person name="Vatlin A.A."/>
            <person name="Zakharevich N.V."/>
            <person name="Kasianov A.S."/>
            <person name="Danilenko V.N."/>
        </authorList>
    </citation>
    <scope>NUCLEOTIDE SEQUENCE [LARGE SCALE GENOMIC DNA]</scope>
    <source>
        <strain evidence="1 2">ATCC 19609</strain>
    </source>
</reference>